<gene>
    <name evidence="3" type="ORF">DMN91_009769</name>
</gene>
<name>A0A3L8DB32_OOCBI</name>
<comment type="subcellular location">
    <subcellularLocation>
        <location evidence="1">Secreted</location>
    </subcellularLocation>
</comment>
<accession>A0A3L8DB32</accession>
<dbReference type="InterPro" id="IPR035940">
    <property type="entry name" value="CAP_sf"/>
</dbReference>
<evidence type="ECO:0000256" key="2">
    <source>
        <dbReference type="ARBA" id="ARBA00022525"/>
    </source>
</evidence>
<evidence type="ECO:0000313" key="4">
    <source>
        <dbReference type="Proteomes" id="UP000279307"/>
    </source>
</evidence>
<organism evidence="3 4">
    <name type="scientific">Ooceraea biroi</name>
    <name type="common">Clonal raider ant</name>
    <name type="synonym">Cerapachys biroi</name>
    <dbReference type="NCBI Taxonomy" id="2015173"/>
    <lineage>
        <taxon>Eukaryota</taxon>
        <taxon>Metazoa</taxon>
        <taxon>Ecdysozoa</taxon>
        <taxon>Arthropoda</taxon>
        <taxon>Hexapoda</taxon>
        <taxon>Insecta</taxon>
        <taxon>Pterygota</taxon>
        <taxon>Neoptera</taxon>
        <taxon>Endopterygota</taxon>
        <taxon>Hymenoptera</taxon>
        <taxon>Apocrita</taxon>
        <taxon>Aculeata</taxon>
        <taxon>Formicoidea</taxon>
        <taxon>Formicidae</taxon>
        <taxon>Dorylinae</taxon>
        <taxon>Ooceraea</taxon>
    </lineage>
</organism>
<proteinExistence type="predicted"/>
<dbReference type="OrthoDB" id="43654at2759"/>
<dbReference type="EMBL" id="QOIP01000010">
    <property type="protein sequence ID" value="RLU17534.1"/>
    <property type="molecule type" value="Genomic_DNA"/>
</dbReference>
<evidence type="ECO:0000256" key="1">
    <source>
        <dbReference type="ARBA" id="ARBA00004613"/>
    </source>
</evidence>
<evidence type="ECO:0008006" key="5">
    <source>
        <dbReference type="Google" id="ProtNLM"/>
    </source>
</evidence>
<dbReference type="Proteomes" id="UP000279307">
    <property type="component" value="Chromosome 10"/>
</dbReference>
<dbReference type="Gene3D" id="3.40.33.10">
    <property type="entry name" value="CAP"/>
    <property type="match status" value="1"/>
</dbReference>
<evidence type="ECO:0000313" key="3">
    <source>
        <dbReference type="EMBL" id="RLU17534.1"/>
    </source>
</evidence>
<comment type="caution">
    <text evidence="3">The sequence shown here is derived from an EMBL/GenBank/DDBJ whole genome shotgun (WGS) entry which is preliminary data.</text>
</comment>
<protein>
    <recommendedName>
        <fullName evidence="5">SCP domain-containing protein</fullName>
    </recommendedName>
</protein>
<sequence>MYETLAWADTYLVGCGYSQYKTLNDTIYRLYICHYGPAGNEISKQPYVIGNCSCDQGLKASSKYPNLCDLENESASCPEDNVEKLHSDADLVPVENGRRFFNNLRADTRREKSITYDMMKKQPAHANSKSILISSPRIFYYVRPNSNILIFRGNLNNRNNSNLNMFIFFQHFHLIILNKS</sequence>
<dbReference type="AlphaFoldDB" id="A0A3L8DB32"/>
<reference evidence="3 4" key="1">
    <citation type="journal article" date="2018" name="Genome Res.">
        <title>The genomic architecture and molecular evolution of ant odorant receptors.</title>
        <authorList>
            <person name="McKenzie S.K."/>
            <person name="Kronauer D.J.C."/>
        </authorList>
    </citation>
    <scope>NUCLEOTIDE SEQUENCE [LARGE SCALE GENOMIC DNA]</scope>
    <source>
        <strain evidence="3">Clonal line C1</strain>
    </source>
</reference>
<dbReference type="SUPFAM" id="SSF55797">
    <property type="entry name" value="PR-1-like"/>
    <property type="match status" value="1"/>
</dbReference>
<keyword evidence="2" id="KW-0964">Secreted</keyword>